<proteinExistence type="predicted"/>
<organism evidence="1 2">
    <name type="scientific">Candidatus Desulfosporosinus infrequens</name>
    <dbReference type="NCBI Taxonomy" id="2043169"/>
    <lineage>
        <taxon>Bacteria</taxon>
        <taxon>Bacillati</taxon>
        <taxon>Bacillota</taxon>
        <taxon>Clostridia</taxon>
        <taxon>Eubacteriales</taxon>
        <taxon>Desulfitobacteriaceae</taxon>
        <taxon>Desulfosporosinus</taxon>
    </lineage>
</organism>
<reference evidence="2" key="1">
    <citation type="submission" date="2018-02" db="EMBL/GenBank/DDBJ databases">
        <authorList>
            <person name="Hausmann B."/>
        </authorList>
    </citation>
    <scope>NUCLEOTIDE SEQUENCE [LARGE SCALE GENOMIC DNA]</scope>
    <source>
        <strain evidence="2">Peat soil MAG SbF1</strain>
    </source>
</reference>
<evidence type="ECO:0000313" key="2">
    <source>
        <dbReference type="Proteomes" id="UP000238916"/>
    </source>
</evidence>
<dbReference type="AlphaFoldDB" id="A0A2U3LMD8"/>
<sequence>MGQYLHIGLCYKLRVRRKLLSEQKITEAELLQGMTSLLDFTLYERRDTESELIFVLSHEELKQNLSMFLAQQIQLFTQSKFKREHALRTLDAIDKCATAAEIIELANTRDLLNLQRLDLADSLNIGIWNNYLEIHITILTFESVAKVFMEEYKDFLIYLVNLIRSASKENPLAGAVYATIC</sequence>
<protein>
    <submittedName>
        <fullName evidence="1">Uncharacterized protein</fullName>
    </submittedName>
</protein>
<evidence type="ECO:0000313" key="1">
    <source>
        <dbReference type="EMBL" id="SPF53107.1"/>
    </source>
</evidence>
<dbReference type="OrthoDB" id="1936598at2"/>
<name>A0A2U3LMD8_9FIRM</name>
<dbReference type="EMBL" id="OMOF01000593">
    <property type="protein sequence ID" value="SPF53107.1"/>
    <property type="molecule type" value="Genomic_DNA"/>
</dbReference>
<gene>
    <name evidence="1" type="ORF">SBF1_6320001</name>
</gene>
<accession>A0A2U3LMD8</accession>
<dbReference type="Proteomes" id="UP000238916">
    <property type="component" value="Unassembled WGS sequence"/>
</dbReference>